<accession>A0A5B9MKC1</accession>
<feature type="region of interest" description="Disordered" evidence="1">
    <location>
        <begin position="158"/>
        <end position="185"/>
    </location>
</feature>
<organism evidence="2 3">
    <name type="scientific">Stieleria maiorica</name>
    <dbReference type="NCBI Taxonomy" id="2795974"/>
    <lineage>
        <taxon>Bacteria</taxon>
        <taxon>Pseudomonadati</taxon>
        <taxon>Planctomycetota</taxon>
        <taxon>Planctomycetia</taxon>
        <taxon>Pirellulales</taxon>
        <taxon>Pirellulaceae</taxon>
        <taxon>Stieleria</taxon>
    </lineage>
</organism>
<dbReference type="KEGG" id="smam:Mal15_49860"/>
<protein>
    <submittedName>
        <fullName evidence="2">Uncharacterized protein</fullName>
    </submittedName>
</protein>
<evidence type="ECO:0000256" key="1">
    <source>
        <dbReference type="SAM" id="MobiDB-lite"/>
    </source>
</evidence>
<dbReference type="AlphaFoldDB" id="A0A5B9MKC1"/>
<evidence type="ECO:0000313" key="3">
    <source>
        <dbReference type="Proteomes" id="UP000321353"/>
    </source>
</evidence>
<keyword evidence="3" id="KW-1185">Reference proteome</keyword>
<dbReference type="Proteomes" id="UP000321353">
    <property type="component" value="Chromosome"/>
</dbReference>
<dbReference type="EMBL" id="CP036264">
    <property type="protein sequence ID" value="QEG00910.1"/>
    <property type="molecule type" value="Genomic_DNA"/>
</dbReference>
<reference evidence="2 3" key="1">
    <citation type="submission" date="2019-02" db="EMBL/GenBank/DDBJ databases">
        <title>Planctomycetal bacteria perform biofilm scaping via a novel small molecule.</title>
        <authorList>
            <person name="Jeske O."/>
            <person name="Boedeker C."/>
            <person name="Wiegand S."/>
            <person name="Breitling P."/>
            <person name="Kallscheuer N."/>
            <person name="Jogler M."/>
            <person name="Rohde M."/>
            <person name="Petersen J."/>
            <person name="Medema M.H."/>
            <person name="Surup F."/>
            <person name="Jogler C."/>
        </authorList>
    </citation>
    <scope>NUCLEOTIDE SEQUENCE [LARGE SCALE GENOMIC DNA]</scope>
    <source>
        <strain evidence="2 3">Mal15</strain>
    </source>
</reference>
<evidence type="ECO:0000313" key="2">
    <source>
        <dbReference type="EMBL" id="QEG00910.1"/>
    </source>
</evidence>
<name>A0A5B9MKC1_9BACT</name>
<gene>
    <name evidence="2" type="ORF">Mal15_49860</name>
</gene>
<proteinExistence type="predicted"/>
<feature type="region of interest" description="Disordered" evidence="1">
    <location>
        <begin position="68"/>
        <end position="94"/>
    </location>
</feature>
<sequence length="267" mass="28938">MGSTKITPAWFPGRASGVWQEPHRQRVPRRSLGTRAGCGSLSLVPRLPPGDAISRRLRLTLSSRVWQEPQRQRVPRRSLGTRGGGAVYPSFPGSRLGTKFPGGSASRCRAACGRSHNGSAFQGGALERGQDGQFIPRSQAPAWGRNFPEAPPHVAEPRVAGATPAARSKAEPWNEGGRGSLSLVPRLPPGDAISRRLRLTLSSRVWQEPHRQRVPRRSLGTRARKLRLQFPAAAIFACDELIDLGHVGALQVLRIPLDPFAFTGAQG</sequence>